<evidence type="ECO:0000313" key="1">
    <source>
        <dbReference type="EMBL" id="JAI01786.1"/>
    </source>
</evidence>
<name>A0A0E9XJ00_ANGAN</name>
<reference evidence="1" key="1">
    <citation type="submission" date="2014-11" db="EMBL/GenBank/DDBJ databases">
        <authorList>
            <person name="Amaro Gonzalez C."/>
        </authorList>
    </citation>
    <scope>NUCLEOTIDE SEQUENCE</scope>
</reference>
<dbReference type="AlphaFoldDB" id="A0A0E9XJ00"/>
<accession>A0A0E9XJ00</accession>
<organism evidence="1">
    <name type="scientific">Anguilla anguilla</name>
    <name type="common">European freshwater eel</name>
    <name type="synonym">Muraena anguilla</name>
    <dbReference type="NCBI Taxonomy" id="7936"/>
    <lineage>
        <taxon>Eukaryota</taxon>
        <taxon>Metazoa</taxon>
        <taxon>Chordata</taxon>
        <taxon>Craniata</taxon>
        <taxon>Vertebrata</taxon>
        <taxon>Euteleostomi</taxon>
        <taxon>Actinopterygii</taxon>
        <taxon>Neopterygii</taxon>
        <taxon>Teleostei</taxon>
        <taxon>Anguilliformes</taxon>
        <taxon>Anguillidae</taxon>
        <taxon>Anguilla</taxon>
    </lineage>
</organism>
<reference evidence="1" key="2">
    <citation type="journal article" date="2015" name="Fish Shellfish Immunol.">
        <title>Early steps in the European eel (Anguilla anguilla)-Vibrio vulnificus interaction in the gills: Role of the RtxA13 toxin.</title>
        <authorList>
            <person name="Callol A."/>
            <person name="Pajuelo D."/>
            <person name="Ebbesson L."/>
            <person name="Teles M."/>
            <person name="MacKenzie S."/>
            <person name="Amaro C."/>
        </authorList>
    </citation>
    <scope>NUCLEOTIDE SEQUENCE</scope>
</reference>
<sequence length="104" mass="11588">MLYVFGKCRQKKNVVAMLRMLLERDCFAMLERPCRFFTTSLSPNMATPNAAVADVRVERPSACLPSCSSGRRRLRGGGCRIVTGSHPFVGFSSRLDIRNNTACQ</sequence>
<proteinExistence type="predicted"/>
<protein>
    <submittedName>
        <fullName evidence="1">Uncharacterized protein</fullName>
    </submittedName>
</protein>
<dbReference type="EMBL" id="GBXM01006792">
    <property type="protein sequence ID" value="JAI01786.1"/>
    <property type="molecule type" value="Transcribed_RNA"/>
</dbReference>